<evidence type="ECO:0000259" key="5">
    <source>
        <dbReference type="Pfam" id="PF20147"/>
    </source>
</evidence>
<evidence type="ECO:0000256" key="2">
    <source>
        <dbReference type="ARBA" id="ARBA00004613"/>
    </source>
</evidence>
<gene>
    <name evidence="6" type="ORF">GALMADRAFT_247336</name>
</gene>
<dbReference type="InterPro" id="IPR045379">
    <property type="entry name" value="Crinkler_N"/>
</dbReference>
<evidence type="ECO:0000313" key="7">
    <source>
        <dbReference type="Proteomes" id="UP000027222"/>
    </source>
</evidence>
<dbReference type="EMBL" id="KL142379">
    <property type="protein sequence ID" value="KDR76124.1"/>
    <property type="molecule type" value="Genomic_DNA"/>
</dbReference>
<sequence length="247" mass="27708">MPGIKLRITCLLWPDDKPNEHLVEVKINIDDTIMCLKKMIRDEHSPTLDKVPVRDLVLWECSIPVDDNLQETLSTIHFDVSDPHLRRLPPASGILEHFTTAILPRKTIHVLVEVPALENVSPPASFEHQHFNQKDFVAFEGPSNFKIIEMKQVTIEGDAYFGGEKVMLPTGGAKVPPIQRSQNPSRNMILFNKPADFQIKYAEFVSVNGNGYELSTSQSQVDGRRAGEQLQESTRKREANGAGSKDA</sequence>
<dbReference type="AlphaFoldDB" id="A0A067T887"/>
<proteinExistence type="predicted"/>
<comment type="subcellular location">
    <subcellularLocation>
        <location evidence="1">Host cell</location>
    </subcellularLocation>
    <subcellularLocation>
        <location evidence="2">Secreted</location>
    </subcellularLocation>
</comment>
<dbReference type="Proteomes" id="UP000027222">
    <property type="component" value="Unassembled WGS sequence"/>
</dbReference>
<dbReference type="HOGENOM" id="CLU_1124609_0_0_1"/>
<dbReference type="GO" id="GO:0005576">
    <property type="term" value="C:extracellular region"/>
    <property type="evidence" value="ECO:0007669"/>
    <property type="project" value="UniProtKB-SubCell"/>
</dbReference>
<protein>
    <recommendedName>
        <fullName evidence="5">Crinkler effector protein N-terminal domain-containing protein</fullName>
    </recommendedName>
</protein>
<keyword evidence="7" id="KW-1185">Reference proteome</keyword>
<feature type="region of interest" description="Disordered" evidence="4">
    <location>
        <begin position="215"/>
        <end position="247"/>
    </location>
</feature>
<dbReference type="Pfam" id="PF20147">
    <property type="entry name" value="Crinkler"/>
    <property type="match status" value="1"/>
</dbReference>
<evidence type="ECO:0000256" key="4">
    <source>
        <dbReference type="SAM" id="MobiDB-lite"/>
    </source>
</evidence>
<accession>A0A067T887</accession>
<evidence type="ECO:0000313" key="6">
    <source>
        <dbReference type="EMBL" id="KDR76124.1"/>
    </source>
</evidence>
<name>A0A067T887_GALM3</name>
<organism evidence="6 7">
    <name type="scientific">Galerina marginata (strain CBS 339.88)</name>
    <dbReference type="NCBI Taxonomy" id="685588"/>
    <lineage>
        <taxon>Eukaryota</taxon>
        <taxon>Fungi</taxon>
        <taxon>Dikarya</taxon>
        <taxon>Basidiomycota</taxon>
        <taxon>Agaricomycotina</taxon>
        <taxon>Agaricomycetes</taxon>
        <taxon>Agaricomycetidae</taxon>
        <taxon>Agaricales</taxon>
        <taxon>Agaricineae</taxon>
        <taxon>Strophariaceae</taxon>
        <taxon>Galerina</taxon>
    </lineage>
</organism>
<evidence type="ECO:0000256" key="3">
    <source>
        <dbReference type="ARBA" id="ARBA00022525"/>
    </source>
</evidence>
<reference evidence="7" key="1">
    <citation type="journal article" date="2014" name="Proc. Natl. Acad. Sci. U.S.A.">
        <title>Extensive sampling of basidiomycete genomes demonstrates inadequacy of the white-rot/brown-rot paradigm for wood decay fungi.</title>
        <authorList>
            <person name="Riley R."/>
            <person name="Salamov A.A."/>
            <person name="Brown D.W."/>
            <person name="Nagy L.G."/>
            <person name="Floudas D."/>
            <person name="Held B.W."/>
            <person name="Levasseur A."/>
            <person name="Lombard V."/>
            <person name="Morin E."/>
            <person name="Otillar R."/>
            <person name="Lindquist E.A."/>
            <person name="Sun H."/>
            <person name="LaButti K.M."/>
            <person name="Schmutz J."/>
            <person name="Jabbour D."/>
            <person name="Luo H."/>
            <person name="Baker S.E."/>
            <person name="Pisabarro A.G."/>
            <person name="Walton J.D."/>
            <person name="Blanchette R.A."/>
            <person name="Henrissat B."/>
            <person name="Martin F."/>
            <person name="Cullen D."/>
            <person name="Hibbett D.S."/>
            <person name="Grigoriev I.V."/>
        </authorList>
    </citation>
    <scope>NUCLEOTIDE SEQUENCE [LARGE SCALE GENOMIC DNA]</scope>
    <source>
        <strain evidence="7">CBS 339.88</strain>
    </source>
</reference>
<dbReference type="GO" id="GO:0043657">
    <property type="term" value="C:host cell"/>
    <property type="evidence" value="ECO:0007669"/>
    <property type="project" value="UniProtKB-SubCell"/>
</dbReference>
<feature type="domain" description="Crinkler effector protein N-terminal" evidence="5">
    <location>
        <begin position="7"/>
        <end position="113"/>
    </location>
</feature>
<keyword evidence="3" id="KW-0964">Secreted</keyword>
<evidence type="ECO:0000256" key="1">
    <source>
        <dbReference type="ARBA" id="ARBA00004340"/>
    </source>
</evidence>
<feature type="compositionally biased region" description="Basic and acidic residues" evidence="4">
    <location>
        <begin position="222"/>
        <end position="247"/>
    </location>
</feature>
<dbReference type="OrthoDB" id="3060480at2759"/>